<evidence type="ECO:0000256" key="4">
    <source>
        <dbReference type="ARBA" id="ARBA00022630"/>
    </source>
</evidence>
<feature type="domain" description="FAD synthetase" evidence="12">
    <location>
        <begin position="14"/>
        <end position="155"/>
    </location>
</feature>
<evidence type="ECO:0000256" key="8">
    <source>
        <dbReference type="ARBA" id="ARBA00022741"/>
    </source>
</evidence>
<evidence type="ECO:0000256" key="1">
    <source>
        <dbReference type="ARBA" id="ARBA00004726"/>
    </source>
</evidence>
<name>A0ABS1THR9_9BACI</name>
<evidence type="ECO:0000256" key="6">
    <source>
        <dbReference type="ARBA" id="ARBA00022679"/>
    </source>
</evidence>
<comment type="pathway">
    <text evidence="1">Cofactor biosynthesis; FAD biosynthesis; FAD from FMN: step 1/1.</text>
</comment>
<comment type="caution">
    <text evidence="13">The sequence shown here is derived from an EMBL/GenBank/DDBJ whole genome shotgun (WGS) entry which is preliminary data.</text>
</comment>
<proteinExistence type="inferred from homology"/>
<dbReference type="Pfam" id="PF06574">
    <property type="entry name" value="FAD_syn"/>
    <property type="match status" value="1"/>
</dbReference>
<keyword evidence="6" id="KW-0808">Transferase</keyword>
<keyword evidence="14" id="KW-1185">Reference proteome</keyword>
<reference evidence="13 14" key="1">
    <citation type="submission" date="2021-01" db="EMBL/GenBank/DDBJ databases">
        <title>Genome public.</title>
        <authorList>
            <person name="Liu C."/>
            <person name="Sun Q."/>
        </authorList>
    </citation>
    <scope>NUCLEOTIDE SEQUENCE [LARGE SCALE GENOMIC DNA]</scope>
    <source>
        <strain evidence="13 14">YIM B02564</strain>
    </source>
</reference>
<keyword evidence="5" id="KW-0288">FMN</keyword>
<dbReference type="SUPFAM" id="SSF52374">
    <property type="entry name" value="Nucleotidylyl transferase"/>
    <property type="match status" value="1"/>
</dbReference>
<dbReference type="Gene3D" id="3.40.50.620">
    <property type="entry name" value="HUPs"/>
    <property type="match status" value="1"/>
</dbReference>
<evidence type="ECO:0000256" key="7">
    <source>
        <dbReference type="ARBA" id="ARBA00022695"/>
    </source>
</evidence>
<evidence type="ECO:0000259" key="12">
    <source>
        <dbReference type="Pfam" id="PF06574"/>
    </source>
</evidence>
<evidence type="ECO:0000313" key="13">
    <source>
        <dbReference type="EMBL" id="MBL4950857.1"/>
    </source>
</evidence>
<evidence type="ECO:0000256" key="3">
    <source>
        <dbReference type="ARBA" id="ARBA00012393"/>
    </source>
</evidence>
<dbReference type="Proteomes" id="UP000623967">
    <property type="component" value="Unassembled WGS sequence"/>
</dbReference>
<keyword evidence="8" id="KW-0547">Nucleotide-binding</keyword>
<organism evidence="13 14">
    <name type="scientific">Neobacillus paridis</name>
    <dbReference type="NCBI Taxonomy" id="2803862"/>
    <lineage>
        <taxon>Bacteria</taxon>
        <taxon>Bacillati</taxon>
        <taxon>Bacillota</taxon>
        <taxon>Bacilli</taxon>
        <taxon>Bacillales</taxon>
        <taxon>Bacillaceae</taxon>
        <taxon>Neobacillus</taxon>
    </lineage>
</organism>
<evidence type="ECO:0000256" key="10">
    <source>
        <dbReference type="ARBA" id="ARBA00022840"/>
    </source>
</evidence>
<dbReference type="InterPro" id="IPR015864">
    <property type="entry name" value="FAD_synthase"/>
</dbReference>
<dbReference type="EC" id="2.7.7.2" evidence="3"/>
<comment type="similarity">
    <text evidence="2">Belongs to the RibF family.</text>
</comment>
<dbReference type="InterPro" id="IPR023468">
    <property type="entry name" value="Riboflavin_kinase"/>
</dbReference>
<evidence type="ECO:0000256" key="5">
    <source>
        <dbReference type="ARBA" id="ARBA00022643"/>
    </source>
</evidence>
<keyword evidence="10" id="KW-0067">ATP-binding</keyword>
<dbReference type="PANTHER" id="PTHR22749">
    <property type="entry name" value="RIBOFLAVIN KINASE/FMN ADENYLYLTRANSFERASE"/>
    <property type="match status" value="1"/>
</dbReference>
<gene>
    <name evidence="13" type="ORF">JK635_01185</name>
</gene>
<protein>
    <recommendedName>
        <fullName evidence="3">FAD synthase</fullName>
        <ecNumber evidence="3">2.7.7.2</ecNumber>
    </recommendedName>
</protein>
<keyword evidence="4" id="KW-0285">Flavoprotein</keyword>
<evidence type="ECO:0000256" key="11">
    <source>
        <dbReference type="ARBA" id="ARBA00049494"/>
    </source>
</evidence>
<dbReference type="PANTHER" id="PTHR22749:SF6">
    <property type="entry name" value="RIBOFLAVIN KINASE"/>
    <property type="match status" value="1"/>
</dbReference>
<dbReference type="RefSeq" id="WP_202651600.1">
    <property type="nucleotide sequence ID" value="NZ_JAESWB010000005.1"/>
</dbReference>
<dbReference type="EMBL" id="JAESWB010000005">
    <property type="protein sequence ID" value="MBL4950857.1"/>
    <property type="molecule type" value="Genomic_DNA"/>
</dbReference>
<accession>A0ABS1THR9</accession>
<evidence type="ECO:0000256" key="2">
    <source>
        <dbReference type="ARBA" id="ARBA00010214"/>
    </source>
</evidence>
<dbReference type="InterPro" id="IPR014729">
    <property type="entry name" value="Rossmann-like_a/b/a_fold"/>
</dbReference>
<keyword evidence="9" id="KW-0274">FAD</keyword>
<evidence type="ECO:0000256" key="9">
    <source>
        <dbReference type="ARBA" id="ARBA00022827"/>
    </source>
</evidence>
<sequence>MEIHTPGRLRLPASTLTIGALDGVHRGHQALLLKTKERAAELGVPFVVYTFDPPPKVFFQKGTLITTLEEKLNRLEMLGVDHVIVGKFNEAFMQKTVSDFIDELKFLDPVEIWEGPNFQFGKDRKGTIEDLKGHFKVGVLKPLKCEHGELISSTRIRMLLQQGNYSLAKNLLGDIRYISFLEGKNYAV</sequence>
<evidence type="ECO:0000313" key="14">
    <source>
        <dbReference type="Proteomes" id="UP000623967"/>
    </source>
</evidence>
<keyword evidence="7" id="KW-0548">Nucleotidyltransferase</keyword>
<dbReference type="CDD" id="cd02064">
    <property type="entry name" value="FAD_synthetase_N"/>
    <property type="match status" value="1"/>
</dbReference>
<comment type="catalytic activity">
    <reaction evidence="11">
        <text>FMN + ATP + H(+) = FAD + diphosphate</text>
        <dbReference type="Rhea" id="RHEA:17237"/>
        <dbReference type="ChEBI" id="CHEBI:15378"/>
        <dbReference type="ChEBI" id="CHEBI:30616"/>
        <dbReference type="ChEBI" id="CHEBI:33019"/>
        <dbReference type="ChEBI" id="CHEBI:57692"/>
        <dbReference type="ChEBI" id="CHEBI:58210"/>
        <dbReference type="EC" id="2.7.7.2"/>
    </reaction>
</comment>